<dbReference type="InterPro" id="IPR058625">
    <property type="entry name" value="MdtA-like_BSH"/>
</dbReference>
<dbReference type="RefSeq" id="WP_233090650.1">
    <property type="nucleotide sequence ID" value="NZ_BAABWN010000006.1"/>
</dbReference>
<feature type="domain" description="Multidrug resistance protein MdtA-like C-terminal permuted SH3" evidence="6">
    <location>
        <begin position="314"/>
        <end position="359"/>
    </location>
</feature>
<evidence type="ECO:0000256" key="2">
    <source>
        <dbReference type="ARBA" id="ARBA00009477"/>
    </source>
</evidence>
<keyword evidence="8" id="KW-1185">Reference proteome</keyword>
<organism evidence="7 8">
    <name type="scientific">Sessilibacter corallicola</name>
    <dbReference type="NCBI Taxonomy" id="2904075"/>
    <lineage>
        <taxon>Bacteria</taxon>
        <taxon>Pseudomonadati</taxon>
        <taxon>Pseudomonadota</taxon>
        <taxon>Gammaproteobacteria</taxon>
        <taxon>Cellvibrionales</taxon>
        <taxon>Cellvibrionaceae</taxon>
        <taxon>Sessilibacter</taxon>
    </lineage>
</organism>
<dbReference type="Gene3D" id="2.40.30.170">
    <property type="match status" value="1"/>
</dbReference>
<dbReference type="PANTHER" id="PTHR30469">
    <property type="entry name" value="MULTIDRUG RESISTANCE PROTEIN MDTA"/>
    <property type="match status" value="1"/>
</dbReference>
<keyword evidence="3" id="KW-0813">Transport</keyword>
<evidence type="ECO:0000313" key="7">
    <source>
        <dbReference type="EMBL" id="GAA6168284.1"/>
    </source>
</evidence>
<feature type="coiled-coil region" evidence="4">
    <location>
        <begin position="158"/>
        <end position="185"/>
    </location>
</feature>
<evidence type="ECO:0000256" key="1">
    <source>
        <dbReference type="ARBA" id="ARBA00004196"/>
    </source>
</evidence>
<dbReference type="Pfam" id="PF25917">
    <property type="entry name" value="BSH_RND"/>
    <property type="match status" value="1"/>
</dbReference>
<dbReference type="Proteomes" id="UP001465153">
    <property type="component" value="Unassembled WGS sequence"/>
</dbReference>
<proteinExistence type="inferred from homology"/>
<dbReference type="PANTHER" id="PTHR30469:SF12">
    <property type="entry name" value="MULTIDRUG RESISTANCE PROTEIN MDTA"/>
    <property type="match status" value="1"/>
</dbReference>
<dbReference type="SUPFAM" id="SSF111369">
    <property type="entry name" value="HlyD-like secretion proteins"/>
    <property type="match status" value="1"/>
</dbReference>
<keyword evidence="4" id="KW-0175">Coiled coil</keyword>
<evidence type="ECO:0000313" key="8">
    <source>
        <dbReference type="Proteomes" id="UP001465153"/>
    </source>
</evidence>
<evidence type="ECO:0000256" key="4">
    <source>
        <dbReference type="SAM" id="Coils"/>
    </source>
</evidence>
<comment type="subcellular location">
    <subcellularLocation>
        <location evidence="1">Cell envelope</location>
    </subcellularLocation>
</comment>
<dbReference type="InterPro" id="IPR058627">
    <property type="entry name" value="MdtA-like_C"/>
</dbReference>
<gene>
    <name evidence="7" type="ORF">NBRC116591_20950</name>
</gene>
<dbReference type="Gene3D" id="2.40.420.20">
    <property type="match status" value="1"/>
</dbReference>
<sequence length="391" mass="42375">MKVKKIARVVLPIVIVFAGIGINKAIVATASPPDNEITADIVPTVSVESVIASDYQLLLSAHGAVEPIEITQLSAKVSGEVVSWHESFVEGGLIKSGERLFSIDKDVYEAAVLQAEANLISANAGLIEEEAMADVARDEAKRNPNKKYTDLFLRKPQLLSAKASVKSAEAQLKAAKKDLANCEVYAPFDSLVVARDIGVGQFLVAGTSVAVLYNIESAKIVAPIAGFDSAFLPEDLSGVEVTVSDQSLNGVTREGFIKHDLGVIDEDTRMSSLVIEVTDPYGIQNSEPALKFGSYANITFPGKTLHQVYRLPQELVNNRTVWVVNESSQLESRKVQVIREQGEFFFIGSGLFDDDRVVITPPEYPQRGMSVKIQPKDKDEVGAQVSTSNVR</sequence>
<evidence type="ECO:0000259" key="6">
    <source>
        <dbReference type="Pfam" id="PF25967"/>
    </source>
</evidence>
<accession>A0ABQ0A9F6</accession>
<evidence type="ECO:0000259" key="5">
    <source>
        <dbReference type="Pfam" id="PF25917"/>
    </source>
</evidence>
<dbReference type="Gene3D" id="1.10.287.470">
    <property type="entry name" value="Helix hairpin bin"/>
    <property type="match status" value="1"/>
</dbReference>
<dbReference type="EMBL" id="BAABWN010000006">
    <property type="protein sequence ID" value="GAA6168284.1"/>
    <property type="molecule type" value="Genomic_DNA"/>
</dbReference>
<comment type="similarity">
    <text evidence="2">Belongs to the membrane fusion protein (MFP) (TC 8.A.1) family.</text>
</comment>
<protein>
    <submittedName>
        <fullName evidence="7">Efflux RND transporter periplasmic adaptor subunit</fullName>
    </submittedName>
</protein>
<dbReference type="Gene3D" id="2.40.50.100">
    <property type="match status" value="1"/>
</dbReference>
<feature type="domain" description="Multidrug resistance protein MdtA-like barrel-sandwich hybrid" evidence="5">
    <location>
        <begin position="71"/>
        <end position="210"/>
    </location>
</feature>
<name>A0ABQ0A9F6_9GAMM</name>
<dbReference type="NCBIfam" id="TIGR01730">
    <property type="entry name" value="RND_mfp"/>
    <property type="match status" value="1"/>
</dbReference>
<dbReference type="Pfam" id="PF25967">
    <property type="entry name" value="RND-MFP_C"/>
    <property type="match status" value="1"/>
</dbReference>
<reference evidence="7 8" key="1">
    <citation type="submission" date="2024-04" db="EMBL/GenBank/DDBJ databases">
        <title>Draft genome sequence of Sessilibacter corallicola NBRC 116591.</title>
        <authorList>
            <person name="Miyakawa T."/>
            <person name="Kusuya Y."/>
            <person name="Miura T."/>
        </authorList>
    </citation>
    <scope>NUCLEOTIDE SEQUENCE [LARGE SCALE GENOMIC DNA]</scope>
    <source>
        <strain evidence="7 8">KU-00831-HH</strain>
    </source>
</reference>
<dbReference type="InterPro" id="IPR006143">
    <property type="entry name" value="RND_pump_MFP"/>
</dbReference>
<comment type="caution">
    <text evidence="7">The sequence shown here is derived from an EMBL/GenBank/DDBJ whole genome shotgun (WGS) entry which is preliminary data.</text>
</comment>
<evidence type="ECO:0000256" key="3">
    <source>
        <dbReference type="ARBA" id="ARBA00022448"/>
    </source>
</evidence>